<dbReference type="Proteomes" id="UP000244731">
    <property type="component" value="Unassembled WGS sequence"/>
</dbReference>
<evidence type="ECO:0000313" key="3">
    <source>
        <dbReference type="Proteomes" id="UP000244731"/>
    </source>
</evidence>
<accession>A0ABX5JXN7</accession>
<dbReference type="Gene3D" id="3.40.1580.10">
    <property type="entry name" value="SMI1/KNR4-like"/>
    <property type="match status" value="1"/>
</dbReference>
<gene>
    <name evidence="2" type="ORF">AUM46_15025</name>
</gene>
<proteinExistence type="predicted"/>
<feature type="domain" description="Knr4/Smi1-like" evidence="1">
    <location>
        <begin position="5"/>
        <end position="103"/>
    </location>
</feature>
<dbReference type="InterPro" id="IPR018958">
    <property type="entry name" value="Knr4/Smi1-like_dom"/>
</dbReference>
<dbReference type="SUPFAM" id="SSF160631">
    <property type="entry name" value="SMI1/KNR4-like"/>
    <property type="match status" value="1"/>
</dbReference>
<reference evidence="2 3" key="1">
    <citation type="submission" date="2016-12" db="EMBL/GenBank/DDBJ databases">
        <title>Analysis of the Molecular Diversity Among Cronobacter Species Isolated from Filth Flies Using a Pan Genomic DNA Microarray.</title>
        <authorList>
            <person name="Pava-Ripoll M."/>
            <person name="Tall B."/>
            <person name="Farber J."/>
            <person name="Fanning S."/>
            <person name="Lehner A."/>
            <person name="Stephan R."/>
            <person name="Pagotto F."/>
            <person name="Iverson C."/>
            <person name="Ziobro G."/>
            <person name="Miller A."/>
            <person name="Pearson R."/>
            <person name="Yan Q."/>
            <person name="Kim M."/>
            <person name="Jeong S."/>
            <person name="Park J."/>
            <person name="Jun S."/>
            <person name="Choi H."/>
            <person name="Chung T."/>
            <person name="Yoo Y."/>
            <person name="Park E."/>
            <person name="Hwang S."/>
            <person name="Lee B."/>
            <person name="Sathyamoorthy V."/>
            <person name="Carter L."/>
            <person name="Mammel M."/>
            <person name="Jackson S."/>
            <person name="Kothary M."/>
            <person name="Patel I."/>
            <person name="Grim C."/>
            <person name="Gopinath G."/>
            <person name="Gangiredla J."/>
            <person name="Chase H."/>
        </authorList>
    </citation>
    <scope>NUCLEOTIDE SEQUENCE [LARGE SCALE GENOMIC DNA]</scope>
    <source>
        <strain evidence="2 3">MOD1-Md25g</strain>
    </source>
</reference>
<name>A0ABX5JXN7_9ENTR</name>
<dbReference type="GeneID" id="45717577"/>
<protein>
    <submittedName>
        <fullName evidence="2">SMI1/KNR4 family protein</fullName>
    </submittedName>
</protein>
<organism evidence="2 3">
    <name type="scientific">Cronobacter malonaticus</name>
    <dbReference type="NCBI Taxonomy" id="413503"/>
    <lineage>
        <taxon>Bacteria</taxon>
        <taxon>Pseudomonadati</taxon>
        <taxon>Pseudomonadota</taxon>
        <taxon>Gammaproteobacteria</taxon>
        <taxon>Enterobacterales</taxon>
        <taxon>Enterobacteriaceae</taxon>
        <taxon>Cronobacter</taxon>
    </lineage>
</organism>
<sequence length="120" mass="13741">MNKHAESINKIELERSIKFPPLYKKFLANEVKDSDTYEIANKDNGTIYLYSYKDLVERNEVYDIQSVEPYYLLIGQDGDLGYFIYVESGKESDVIFSIDLGALGSLEMTEEAKDIYSLSA</sequence>
<evidence type="ECO:0000259" key="1">
    <source>
        <dbReference type="Pfam" id="PF09346"/>
    </source>
</evidence>
<dbReference type="Pfam" id="PF09346">
    <property type="entry name" value="SMI1_KNR4"/>
    <property type="match status" value="1"/>
</dbReference>
<comment type="caution">
    <text evidence="2">The sequence shown here is derived from an EMBL/GenBank/DDBJ whole genome shotgun (WGS) entry which is preliminary data.</text>
</comment>
<dbReference type="EMBL" id="MSAC01000048">
    <property type="protein sequence ID" value="PUX03609.1"/>
    <property type="molecule type" value="Genomic_DNA"/>
</dbReference>
<dbReference type="RefSeq" id="WP_032968527.1">
    <property type="nucleotide sequence ID" value="NC_023032.1"/>
</dbReference>
<evidence type="ECO:0000313" key="2">
    <source>
        <dbReference type="EMBL" id="PUX03609.1"/>
    </source>
</evidence>
<dbReference type="InterPro" id="IPR037883">
    <property type="entry name" value="Knr4/Smi1-like_sf"/>
</dbReference>
<keyword evidence="3" id="KW-1185">Reference proteome</keyword>